<evidence type="ECO:0000313" key="1">
    <source>
        <dbReference type="EMBL" id="AAW73275.1"/>
    </source>
</evidence>
<proteinExistence type="predicted"/>
<name>Q5H6Z5_XANOR</name>
<sequence>MCRVLGQSAIADLGVAEPALDHPEWMLHLRAHAGFDVFPTLFPSTLAVVADGLDRRGPGGEEGCCFAVPQFVAFFCAGIAAVAEHAVFFAMQQGVRHRDIGDIGCCAMDMVRPHGKRIHADVRLHPEIPLIALPGLMHLSVARVMGVLGRTGRSDQSRIDNRAGPQALALARQMRVDRFQHPCGKAMGLQQAANVENRGLVGNVVQAAELGKTPQCRYLVQRFFHCRIAQRIPLLQQMNPPHRRQGVWLPPWPPRHRRVRRDQHAQLLPGNHLLHLGQENLAPGLLALDRALSVTERQLHRGGQCRVSVGRCSELP</sequence>
<protein>
    <submittedName>
        <fullName evidence="1">Uncharacterized protein</fullName>
    </submittedName>
</protein>
<gene>
    <name evidence="1" type="ordered locus">XOO0021</name>
</gene>
<dbReference type="Proteomes" id="UP000006735">
    <property type="component" value="Chromosome"/>
</dbReference>
<dbReference type="AlphaFoldDB" id="Q5H6Z5"/>
<organism evidence="1 2">
    <name type="scientific">Xanthomonas oryzae pv. oryzae (strain KACC10331 / KXO85)</name>
    <dbReference type="NCBI Taxonomy" id="291331"/>
    <lineage>
        <taxon>Bacteria</taxon>
        <taxon>Pseudomonadati</taxon>
        <taxon>Pseudomonadota</taxon>
        <taxon>Gammaproteobacteria</taxon>
        <taxon>Lysobacterales</taxon>
        <taxon>Lysobacteraceae</taxon>
        <taxon>Xanthomonas</taxon>
    </lineage>
</organism>
<accession>Q5H6Z5</accession>
<keyword evidence="2" id="KW-1185">Reference proteome</keyword>
<reference evidence="1 2" key="1">
    <citation type="journal article" date="2005" name="Nucleic Acids Res.">
        <title>The genome sequence of Xanthomonas oryzae pathovar oryzae KACC10331, the bacterial blight pathogen of rice.</title>
        <authorList>
            <person name="Lee B.M."/>
            <person name="Park Y.J."/>
            <person name="Park D.S."/>
            <person name="Kang H.W."/>
            <person name="Kim J.G."/>
            <person name="Song E.S."/>
            <person name="Park I.C."/>
            <person name="Yoon U.H."/>
            <person name="Hahn J.H."/>
            <person name="Koo B.S."/>
            <person name="Lee G.B."/>
            <person name="Kim H."/>
            <person name="Park H.S."/>
            <person name="Yoon K.O."/>
            <person name="Kim J.H."/>
            <person name="Jung C.H."/>
            <person name="Koh N.H."/>
            <person name="Seo J.S."/>
            <person name="Go S.J."/>
        </authorList>
    </citation>
    <scope>NUCLEOTIDE SEQUENCE [LARGE SCALE GENOMIC DNA]</scope>
    <source>
        <strain evidence="2">KACC10331 / KXO85</strain>
    </source>
</reference>
<dbReference type="HOGENOM" id="CLU_874218_0_0_6"/>
<dbReference type="KEGG" id="xoo:XOO0021"/>
<dbReference type="EMBL" id="AE013598">
    <property type="protein sequence ID" value="AAW73275.1"/>
    <property type="molecule type" value="Genomic_DNA"/>
</dbReference>
<evidence type="ECO:0000313" key="2">
    <source>
        <dbReference type="Proteomes" id="UP000006735"/>
    </source>
</evidence>